<evidence type="ECO:0000313" key="16">
    <source>
        <dbReference type="Proteomes" id="UP000282007"/>
    </source>
</evidence>
<dbReference type="GO" id="GO:0005507">
    <property type="term" value="F:copper ion binding"/>
    <property type="evidence" value="ECO:0007669"/>
    <property type="project" value="InterPro"/>
</dbReference>
<accession>A0A3G8QWW5</accession>
<evidence type="ECO:0000313" key="14">
    <source>
        <dbReference type="EMBL" id="RMB11680.1"/>
    </source>
</evidence>
<feature type="domain" description="Plastocyanin-like" evidence="12">
    <location>
        <begin position="81"/>
        <end position="186"/>
    </location>
</feature>
<comment type="catalytic activity">
    <reaction evidence="9">
        <text>nitric oxide + Fe(III)-[cytochrome c] + H2O = Fe(II)-[cytochrome c] + nitrite + 2 H(+)</text>
        <dbReference type="Rhea" id="RHEA:15233"/>
        <dbReference type="Rhea" id="RHEA-COMP:10350"/>
        <dbReference type="Rhea" id="RHEA-COMP:14399"/>
        <dbReference type="ChEBI" id="CHEBI:15377"/>
        <dbReference type="ChEBI" id="CHEBI:15378"/>
        <dbReference type="ChEBI" id="CHEBI:16301"/>
        <dbReference type="ChEBI" id="CHEBI:16480"/>
        <dbReference type="ChEBI" id="CHEBI:29033"/>
        <dbReference type="ChEBI" id="CHEBI:29034"/>
        <dbReference type="EC" id="1.7.2.1"/>
    </reaction>
</comment>
<feature type="region of interest" description="Disordered" evidence="11">
    <location>
        <begin position="19"/>
        <end position="65"/>
    </location>
</feature>
<dbReference type="PANTHER" id="PTHR11709:SF394">
    <property type="entry name" value="FI03373P-RELATED"/>
    <property type="match status" value="1"/>
</dbReference>
<gene>
    <name evidence="13" type="primary">nirK</name>
    <name evidence="14" type="ORF">ATH50_3380</name>
    <name evidence="13" type="ORF">DU502_11645</name>
</gene>
<feature type="binding site" description="type 1 copper site" evidence="10">
    <location>
        <position position="123"/>
    </location>
    <ligand>
        <name>Cu cation</name>
        <dbReference type="ChEBI" id="CHEBI:23378"/>
        <label>1</label>
    </ligand>
</feature>
<dbReference type="GeneID" id="38471949"/>
<dbReference type="PRINTS" id="PR00695">
    <property type="entry name" value="CUNO2RDTASE"/>
</dbReference>
<evidence type="ECO:0000313" key="13">
    <source>
        <dbReference type="EMBL" id="AZH25982.1"/>
    </source>
</evidence>
<dbReference type="Proteomes" id="UP000277326">
    <property type="component" value="Unassembled WGS sequence"/>
</dbReference>
<evidence type="ECO:0000256" key="7">
    <source>
        <dbReference type="ARBA" id="ARBA00023002"/>
    </source>
</evidence>
<dbReference type="EMBL" id="CP034145">
    <property type="protein sequence ID" value="AZH25982.1"/>
    <property type="molecule type" value="Genomic_DNA"/>
</dbReference>
<feature type="binding site" description="type 1 copper site" evidence="10">
    <location>
        <position position="177"/>
    </location>
    <ligand>
        <name>Cu cation</name>
        <dbReference type="ChEBI" id="CHEBI:23378"/>
        <label>1</label>
    </ligand>
</feature>
<dbReference type="GO" id="GO:0050421">
    <property type="term" value="F:nitrite reductase (NO-forming) activity"/>
    <property type="evidence" value="ECO:0007669"/>
    <property type="project" value="UniProtKB-EC"/>
</dbReference>
<dbReference type="SUPFAM" id="SSF49503">
    <property type="entry name" value="Cupredoxins"/>
    <property type="match status" value="2"/>
</dbReference>
<organism evidence="13 16">
    <name type="scientific">Haloplanus aerogenes</name>
    <dbReference type="NCBI Taxonomy" id="660522"/>
    <lineage>
        <taxon>Archaea</taxon>
        <taxon>Methanobacteriati</taxon>
        <taxon>Methanobacteriota</taxon>
        <taxon>Stenosarchaea group</taxon>
        <taxon>Halobacteria</taxon>
        <taxon>Halobacteriales</taxon>
        <taxon>Haloferacaceae</taxon>
        <taxon>Haloplanus</taxon>
    </lineage>
</organism>
<evidence type="ECO:0000256" key="9">
    <source>
        <dbReference type="ARBA" id="ARBA00049340"/>
    </source>
</evidence>
<feature type="binding site" description="type 1 copper site" evidence="10">
    <location>
        <position position="128"/>
    </location>
    <ligand>
        <name>Cu cation</name>
        <dbReference type="ChEBI" id="CHEBI:23378"/>
        <label>1</label>
    </ligand>
</feature>
<dbReference type="Pfam" id="PF07732">
    <property type="entry name" value="Cu-oxidase_3"/>
    <property type="match status" value="1"/>
</dbReference>
<dbReference type="InterPro" id="IPR008972">
    <property type="entry name" value="Cupredoxin"/>
</dbReference>
<evidence type="ECO:0000256" key="4">
    <source>
        <dbReference type="ARBA" id="ARBA00017290"/>
    </source>
</evidence>
<evidence type="ECO:0000256" key="10">
    <source>
        <dbReference type="PIRSR" id="PIRSR601287-1"/>
    </source>
</evidence>
<proteinExistence type="predicted"/>
<evidence type="ECO:0000256" key="2">
    <source>
        <dbReference type="ARBA" id="ARBA00011233"/>
    </source>
</evidence>
<name>A0A3G8QWW5_9EURY</name>
<evidence type="ECO:0000256" key="11">
    <source>
        <dbReference type="SAM" id="MobiDB-lite"/>
    </source>
</evidence>
<dbReference type="KEGG" id="haer:DU502_11645"/>
<reference evidence="14 15" key="1">
    <citation type="journal article" date="2015" name="Stand. Genomic Sci.">
        <title>Genomic Encyclopedia of Bacterial and Archaeal Type Strains, Phase III: the genomes of soil and plant-associated and newly described type strains.</title>
        <authorList>
            <person name="Whitman W.B."/>
            <person name="Woyke T."/>
            <person name="Klenk H.P."/>
            <person name="Zhou Y."/>
            <person name="Lilburn T.G."/>
            <person name="Beck B.J."/>
            <person name="De Vos P."/>
            <person name="Vandamme P."/>
            <person name="Eisen J.A."/>
            <person name="Garrity G."/>
            <person name="Hugenholtz P."/>
            <person name="Kyrpides N.C."/>
        </authorList>
    </citation>
    <scope>NUCLEOTIDE SEQUENCE [LARGE SCALE GENOMIC DNA]</scope>
    <source>
        <strain evidence="14 15">CGMCC 1.10124</strain>
    </source>
</reference>
<dbReference type="CDD" id="cd11020">
    <property type="entry name" value="CuRO_1_CuNIR"/>
    <property type="match status" value="1"/>
</dbReference>
<comment type="subunit">
    <text evidence="2">Homotrimer.</text>
</comment>
<comment type="cofactor">
    <cofactor evidence="1 10">
        <name>Cu(+)</name>
        <dbReference type="ChEBI" id="CHEBI:49552"/>
    </cofactor>
</comment>
<keyword evidence="8 10" id="KW-0186">Copper</keyword>
<reference evidence="13 16" key="2">
    <citation type="submission" date="2018-07" db="EMBL/GenBank/DDBJ databases">
        <title>Genome sequences of Haloplanus aerogenes JCM 16430T.</title>
        <authorList>
            <person name="Kim Y.B."/>
            <person name="Roh S.W."/>
        </authorList>
    </citation>
    <scope>NUCLEOTIDE SEQUENCE [LARGE SCALE GENOMIC DNA]</scope>
    <source>
        <strain evidence="13 16">JCM 16430</strain>
    </source>
</reference>
<dbReference type="RefSeq" id="WP_121921915.1">
    <property type="nucleotide sequence ID" value="NZ_CP034145.1"/>
</dbReference>
<dbReference type="NCBIfam" id="TIGR02376">
    <property type="entry name" value="Cu_nitrite_red"/>
    <property type="match status" value="1"/>
</dbReference>
<dbReference type="InterPro" id="IPR011707">
    <property type="entry name" value="Cu-oxidase-like_N"/>
</dbReference>
<dbReference type="PANTHER" id="PTHR11709">
    <property type="entry name" value="MULTI-COPPER OXIDASE"/>
    <property type="match status" value="1"/>
</dbReference>
<feature type="region of interest" description="Disordered" evidence="11">
    <location>
        <begin position="342"/>
        <end position="364"/>
    </location>
</feature>
<evidence type="ECO:0000256" key="8">
    <source>
        <dbReference type="ARBA" id="ARBA00023008"/>
    </source>
</evidence>
<evidence type="ECO:0000256" key="3">
    <source>
        <dbReference type="ARBA" id="ARBA00011882"/>
    </source>
</evidence>
<reference evidence="14" key="3">
    <citation type="submission" date="2018-10" db="EMBL/GenBank/DDBJ databases">
        <authorList>
            <person name="Whitman W."/>
            <person name="Huntemann M."/>
            <person name="Clum A."/>
            <person name="Pillay M."/>
            <person name="Palaniappan K."/>
            <person name="Varghese N."/>
            <person name="Mikhailova N."/>
            <person name="Stamatis D."/>
            <person name="Reddy T."/>
            <person name="Daum C."/>
            <person name="Shapiro N."/>
            <person name="Ivanova N."/>
            <person name="Kyrpides N."/>
            <person name="Woyke T."/>
        </authorList>
    </citation>
    <scope>NUCLEOTIDE SEQUENCE</scope>
    <source>
        <strain evidence="14">CGMCC 1.10124</strain>
    </source>
</reference>
<evidence type="ECO:0000256" key="1">
    <source>
        <dbReference type="ARBA" id="ARBA00001960"/>
    </source>
</evidence>
<dbReference type="FunFam" id="2.60.40.420:FF:000093">
    <property type="entry name" value="Copper-containing nitrite reductase"/>
    <property type="match status" value="1"/>
</dbReference>
<feature type="compositionally biased region" description="Acidic residues" evidence="11">
    <location>
        <begin position="354"/>
        <end position="364"/>
    </location>
</feature>
<evidence type="ECO:0000256" key="5">
    <source>
        <dbReference type="ARBA" id="ARBA00022723"/>
    </source>
</evidence>
<dbReference type="InterPro" id="IPR001287">
    <property type="entry name" value="NO2-reductase_Cu"/>
</dbReference>
<sequence>MFRSTRRKVLQTLGVTGAAGSLAGCPAAPQSDTDPTPQVDGMPKEVDRVASDPTDVPDPIDRDQPKTHDITLQAQEVIAPIEEGNTFHFMTFDGQVPGPMIRVRQGDTVNLTFENLKSSNLPHNVDFHAVYGTGGGSEATDANPGETNTVKFQARYPGAFIYHCAVPNLDYHISSGMFGMIVVEPEDGFPEVDREFYLGQHEIYTQQHHGAEGRLNFDIEGMMNEEPTYVLFNGEKYPYIPDKYGSLEAETGETVRVFLVVGGPNYSSNFHPIGNIWKRAYRDGAVVDSPERYVQTMKVPPGSCMIGTMDLPVPERIYLVDHALSRYARRGLGAYLDITGEERPDIYDPSPDMDASEDEEGPFY</sequence>
<keyword evidence="7 13" id="KW-0560">Oxidoreductase</keyword>
<dbReference type="PROSITE" id="PS51318">
    <property type="entry name" value="TAT"/>
    <property type="match status" value="1"/>
</dbReference>
<comment type="cofactor">
    <cofactor evidence="10">
        <name>Cu(2+)</name>
        <dbReference type="ChEBI" id="CHEBI:29036"/>
    </cofactor>
</comment>
<dbReference type="InterPro" id="IPR006311">
    <property type="entry name" value="TAT_signal"/>
</dbReference>
<dbReference type="EC" id="1.7.2.1" evidence="3"/>
<evidence type="ECO:0000313" key="15">
    <source>
        <dbReference type="Proteomes" id="UP000277326"/>
    </source>
</evidence>
<keyword evidence="16" id="KW-1185">Reference proteome</keyword>
<feature type="binding site" description="type 1 copper site" evidence="10">
    <location>
        <position position="163"/>
    </location>
    <ligand>
        <name>Cu cation</name>
        <dbReference type="ChEBI" id="CHEBI:23378"/>
        <label>1</label>
    </ligand>
</feature>
<dbReference type="OrthoDB" id="12293at2157"/>
<dbReference type="Gene3D" id="2.60.40.420">
    <property type="entry name" value="Cupredoxins - blue copper proteins"/>
    <property type="match status" value="2"/>
</dbReference>
<dbReference type="AlphaFoldDB" id="A0A3G8QWW5"/>
<feature type="binding site" description="type 1 copper site" evidence="10">
    <location>
        <position position="164"/>
    </location>
    <ligand>
        <name>Cu cation</name>
        <dbReference type="ChEBI" id="CHEBI:23378"/>
        <label>1</label>
    </ligand>
</feature>
<dbReference type="CDD" id="cd04208">
    <property type="entry name" value="CuRO_2_CuNIR"/>
    <property type="match status" value="1"/>
</dbReference>
<protein>
    <recommendedName>
        <fullName evidence="4">Copper-containing nitrite reductase</fullName>
        <ecNumber evidence="3">1.7.2.1</ecNumber>
    </recommendedName>
</protein>
<keyword evidence="6" id="KW-0677">Repeat</keyword>
<keyword evidence="5 10" id="KW-0479">Metal-binding</keyword>
<feature type="binding site" description="type 1 copper site" evidence="10">
    <location>
        <position position="322"/>
    </location>
    <ligand>
        <name>Cu cation</name>
        <dbReference type="ChEBI" id="CHEBI:23378"/>
        <label>1</label>
    </ligand>
</feature>
<dbReference type="Proteomes" id="UP000282007">
    <property type="component" value="Chromosome"/>
</dbReference>
<evidence type="ECO:0000259" key="12">
    <source>
        <dbReference type="Pfam" id="PF07732"/>
    </source>
</evidence>
<dbReference type="PROSITE" id="PS51257">
    <property type="entry name" value="PROKAR_LIPOPROTEIN"/>
    <property type="match status" value="1"/>
</dbReference>
<dbReference type="InterPro" id="IPR045087">
    <property type="entry name" value="Cu-oxidase_fam"/>
</dbReference>
<feature type="binding site" description="type 1 copper site" evidence="10">
    <location>
        <position position="172"/>
    </location>
    <ligand>
        <name>Cu cation</name>
        <dbReference type="ChEBI" id="CHEBI:23378"/>
        <label>1</label>
    </ligand>
</feature>
<evidence type="ECO:0000256" key="6">
    <source>
        <dbReference type="ARBA" id="ARBA00022737"/>
    </source>
</evidence>
<dbReference type="EMBL" id="REFS01000008">
    <property type="protein sequence ID" value="RMB11680.1"/>
    <property type="molecule type" value="Genomic_DNA"/>
</dbReference>